<sequence>MADQPQSLRAFFEDAKATKQALESAAETNTDSYRSEVNAAIAKFEECRQLVSQLSLFSRNESLDDVATGDLQYLTVDYLLAELLQRSYSSDREALLRRALQYYESFLARLEDYDLLSPSDKKLYERYAEDPKSFTLAPMNDAAARREVKVNRFREEKELKQKLEYLSQNQSRLQNDDDIPRQLYLAEIQLYVHHTFQSLDMLVQELSMLSMMRNAPKPAESQHSDDPRKRNDADKTGYSDRLDPSLAQLLQNGRAGPLLSRDGKPLQPFTLTDRRTQLRQGVFKPSHNLPTMTIEDYLEEEKRRGGIIEGGEQSGVAPEPDEDNLEKADEETMKARAWDEFKEENPRGSGNTLNRG</sequence>
<keyword evidence="3" id="KW-1185">Reference proteome</keyword>
<organism evidence="2 3">
    <name type="scientific">Byssochlamys spectabilis</name>
    <name type="common">Paecilomyces variotii</name>
    <dbReference type="NCBI Taxonomy" id="264951"/>
    <lineage>
        <taxon>Eukaryota</taxon>
        <taxon>Fungi</taxon>
        <taxon>Dikarya</taxon>
        <taxon>Ascomycota</taxon>
        <taxon>Pezizomycotina</taxon>
        <taxon>Eurotiomycetes</taxon>
        <taxon>Eurotiomycetidae</taxon>
        <taxon>Eurotiales</taxon>
        <taxon>Thermoascaceae</taxon>
        <taxon>Paecilomyces</taxon>
    </lineage>
</organism>
<dbReference type="InterPro" id="IPR038511">
    <property type="entry name" value="TAP42/TAP46-like_sf"/>
</dbReference>
<dbReference type="VEuPathDB" id="FungiDB:C8Q69DRAFT_399127"/>
<dbReference type="AlphaFoldDB" id="A0A443I1Q2"/>
<dbReference type="GO" id="GO:0051721">
    <property type="term" value="F:protein phosphatase 2A binding"/>
    <property type="evidence" value="ECO:0007669"/>
    <property type="project" value="TreeGrafter"/>
</dbReference>
<proteinExistence type="predicted"/>
<evidence type="ECO:0000256" key="1">
    <source>
        <dbReference type="SAM" id="MobiDB-lite"/>
    </source>
</evidence>
<dbReference type="GO" id="GO:0035303">
    <property type="term" value="P:regulation of dephosphorylation"/>
    <property type="evidence" value="ECO:0007669"/>
    <property type="project" value="TreeGrafter"/>
</dbReference>
<feature type="region of interest" description="Disordered" evidence="1">
    <location>
        <begin position="309"/>
        <end position="356"/>
    </location>
</feature>
<name>A0A443I1Q2_BYSSP</name>
<dbReference type="GO" id="GO:0005829">
    <property type="term" value="C:cytosol"/>
    <property type="evidence" value="ECO:0007669"/>
    <property type="project" value="TreeGrafter"/>
</dbReference>
<accession>A0A443I1Q2</accession>
<feature type="region of interest" description="Disordered" evidence="1">
    <location>
        <begin position="214"/>
        <end position="275"/>
    </location>
</feature>
<dbReference type="GO" id="GO:0009966">
    <property type="term" value="P:regulation of signal transduction"/>
    <property type="evidence" value="ECO:0007669"/>
    <property type="project" value="InterPro"/>
</dbReference>
<dbReference type="PANTHER" id="PTHR10933:SF9">
    <property type="entry name" value="IMMUNOGLOBULIN-BINDING PROTEIN 1"/>
    <property type="match status" value="1"/>
</dbReference>
<evidence type="ECO:0000313" key="2">
    <source>
        <dbReference type="EMBL" id="RWQ97983.1"/>
    </source>
</evidence>
<feature type="compositionally biased region" description="Basic and acidic residues" evidence="1">
    <location>
        <begin position="325"/>
        <end position="346"/>
    </location>
</feature>
<dbReference type="Proteomes" id="UP000283841">
    <property type="component" value="Unassembled WGS sequence"/>
</dbReference>
<reference evidence="2 3" key="1">
    <citation type="journal article" date="2018" name="Front. Microbiol.">
        <title>Genomic and genetic insights into a cosmopolitan fungus, Paecilomyces variotii (Eurotiales).</title>
        <authorList>
            <person name="Urquhart A.S."/>
            <person name="Mondo S.J."/>
            <person name="Makela M.R."/>
            <person name="Hane J.K."/>
            <person name="Wiebenga A."/>
            <person name="He G."/>
            <person name="Mihaltcheva S."/>
            <person name="Pangilinan J."/>
            <person name="Lipzen A."/>
            <person name="Barry K."/>
            <person name="de Vries R.P."/>
            <person name="Grigoriev I.V."/>
            <person name="Idnurm A."/>
        </authorList>
    </citation>
    <scope>NUCLEOTIDE SEQUENCE [LARGE SCALE GENOMIC DNA]</scope>
    <source>
        <strain evidence="2 3">CBS 101075</strain>
    </source>
</reference>
<dbReference type="InterPro" id="IPR007304">
    <property type="entry name" value="TAP46-like"/>
</dbReference>
<protein>
    <submittedName>
        <fullName evidence="2">Putative TOR signaling pathway regulator</fullName>
    </submittedName>
</protein>
<dbReference type="Pfam" id="PF04177">
    <property type="entry name" value="TAP42"/>
    <property type="match status" value="1"/>
</dbReference>
<dbReference type="STRING" id="264951.A0A443I1Q2"/>
<dbReference type="GeneID" id="39597112"/>
<feature type="compositionally biased region" description="Basic and acidic residues" evidence="1">
    <location>
        <begin position="220"/>
        <end position="243"/>
    </location>
</feature>
<evidence type="ECO:0000313" key="3">
    <source>
        <dbReference type="Proteomes" id="UP000283841"/>
    </source>
</evidence>
<dbReference type="PANTHER" id="PTHR10933">
    <property type="entry name" value="IMMUNOGLOBULIN-BINDING PROTEIN 1"/>
    <property type="match status" value="1"/>
</dbReference>
<gene>
    <name evidence="2" type="ORF">C8Q69DRAFT_399127</name>
</gene>
<dbReference type="EMBL" id="RCNU01000002">
    <property type="protein sequence ID" value="RWQ97983.1"/>
    <property type="molecule type" value="Genomic_DNA"/>
</dbReference>
<comment type="caution">
    <text evidence="2">The sequence shown here is derived from an EMBL/GenBank/DDBJ whole genome shotgun (WGS) entry which is preliminary data.</text>
</comment>
<dbReference type="Gene3D" id="1.25.40.540">
    <property type="entry name" value="TAP42-like family"/>
    <property type="match status" value="1"/>
</dbReference>
<dbReference type="RefSeq" id="XP_028487628.1">
    <property type="nucleotide sequence ID" value="XM_028627835.1"/>
</dbReference>